<keyword evidence="1" id="KW-0472">Membrane</keyword>
<feature type="transmembrane region" description="Helical" evidence="1">
    <location>
        <begin position="12"/>
        <end position="35"/>
    </location>
</feature>
<protein>
    <submittedName>
        <fullName evidence="2">Uncharacterized protein</fullName>
    </submittedName>
</protein>
<dbReference type="RefSeq" id="WP_183413699.1">
    <property type="nucleotide sequence ID" value="NZ_JACHYB010000002.1"/>
</dbReference>
<sequence length="103" mass="12041">MNLKLSFKWLDSFWVGLISGLIMPVVFGLVFYHQAYRGDLSMWEALKLNIQWKLPLFGKLILVSIVPDLGTLFLFYQAEYWKSSRGMIVSTALFFILSFYFLT</sequence>
<feature type="transmembrane region" description="Helical" evidence="1">
    <location>
        <begin position="56"/>
        <end position="78"/>
    </location>
</feature>
<dbReference type="Proteomes" id="UP000544222">
    <property type="component" value="Unassembled WGS sequence"/>
</dbReference>
<keyword evidence="1" id="KW-1133">Transmembrane helix</keyword>
<name>A0A7W5DRS8_9PORP</name>
<dbReference type="AlphaFoldDB" id="A0A7W5DRS8"/>
<evidence type="ECO:0000313" key="2">
    <source>
        <dbReference type="EMBL" id="MBB3187885.1"/>
    </source>
</evidence>
<comment type="caution">
    <text evidence="2">The sequence shown here is derived from an EMBL/GenBank/DDBJ whole genome shotgun (WGS) entry which is preliminary data.</text>
</comment>
<accession>A0A7W5DRS8</accession>
<gene>
    <name evidence="2" type="ORF">FHX64_002083</name>
</gene>
<keyword evidence="1" id="KW-0812">Transmembrane</keyword>
<evidence type="ECO:0000256" key="1">
    <source>
        <dbReference type="SAM" id="Phobius"/>
    </source>
</evidence>
<reference evidence="2 3" key="1">
    <citation type="submission" date="2020-08" db="EMBL/GenBank/DDBJ databases">
        <title>Genomic Encyclopedia of Type Strains, Phase IV (KMG-IV): sequencing the most valuable type-strain genomes for metagenomic binning, comparative biology and taxonomic classification.</title>
        <authorList>
            <person name="Goeker M."/>
        </authorList>
    </citation>
    <scope>NUCLEOTIDE SEQUENCE [LARGE SCALE GENOMIC DNA]</scope>
    <source>
        <strain evidence="2 3">DSM 27471</strain>
    </source>
</reference>
<evidence type="ECO:0000313" key="3">
    <source>
        <dbReference type="Proteomes" id="UP000544222"/>
    </source>
</evidence>
<organism evidence="2 3">
    <name type="scientific">Microbacter margulisiae</name>
    <dbReference type="NCBI Taxonomy" id="1350067"/>
    <lineage>
        <taxon>Bacteria</taxon>
        <taxon>Pseudomonadati</taxon>
        <taxon>Bacteroidota</taxon>
        <taxon>Bacteroidia</taxon>
        <taxon>Bacteroidales</taxon>
        <taxon>Porphyromonadaceae</taxon>
        <taxon>Microbacter</taxon>
    </lineage>
</organism>
<dbReference type="EMBL" id="JACHYB010000002">
    <property type="protein sequence ID" value="MBB3187885.1"/>
    <property type="molecule type" value="Genomic_DNA"/>
</dbReference>
<proteinExistence type="predicted"/>
<keyword evidence="3" id="KW-1185">Reference proteome</keyword>
<feature type="transmembrane region" description="Helical" evidence="1">
    <location>
        <begin position="84"/>
        <end position="102"/>
    </location>
</feature>